<dbReference type="GO" id="GO:0009055">
    <property type="term" value="F:electron transfer activity"/>
    <property type="evidence" value="ECO:0007669"/>
    <property type="project" value="InterPro"/>
</dbReference>
<dbReference type="GeneID" id="58264019"/>
<dbReference type="GO" id="GO:0046872">
    <property type="term" value="F:metal ion binding"/>
    <property type="evidence" value="ECO:0007669"/>
    <property type="project" value="UniProtKB-KW"/>
</dbReference>
<evidence type="ECO:0000256" key="1">
    <source>
        <dbReference type="ARBA" id="ARBA00022617"/>
    </source>
</evidence>
<feature type="domain" description="Cytochrome c" evidence="6">
    <location>
        <begin position="73"/>
        <end position="250"/>
    </location>
</feature>
<reference evidence="7" key="1">
    <citation type="submission" date="2021-03" db="EMBL/GenBank/DDBJ databases">
        <title>Identification and antibiotic profiling of Wohlfahrtiimonas chitiniclastica, an underestimated human pathogen.</title>
        <authorList>
            <person name="Kopf A."/>
            <person name="Bunk B."/>
            <person name="Coldewey S."/>
            <person name="Gunzer F."/>
            <person name="Riedel T."/>
            <person name="Schroettner P."/>
        </authorList>
    </citation>
    <scope>NUCLEOTIDE SEQUENCE</scope>
    <source>
        <strain evidence="7">DSM 100917</strain>
    </source>
</reference>
<evidence type="ECO:0000259" key="6">
    <source>
        <dbReference type="PROSITE" id="PS51007"/>
    </source>
</evidence>
<sequence>MRHEQIEKNSGLLLVLTLVIISIGGLIEIVPLFFINDTIEVVKKEVTERTVDPNTGKRVRVKREVDAIRPYTPLEMLGRNIYVREGCYTCHSQQIRPMQDEYLRYGYYSLAAESQFDHPFQWGSKRTGPDLARVGGKFSNRWHVEHLTDPRSVEPKSIMPSYPWLSKNKLYYKDVEAHMKALRITGVPYSKTEEEYNANVERFGESVAKLLVIENATANLEDQAKTGMFDTSSDYISEMDALVAYLQVLGTMYQFKDDDGIEYSKFR</sequence>
<evidence type="ECO:0000256" key="3">
    <source>
        <dbReference type="ARBA" id="ARBA00023004"/>
    </source>
</evidence>
<accession>A0AB35BY04</accession>
<dbReference type="EMBL" id="JAGIBU010000003">
    <property type="protein sequence ID" value="MBS7824569.1"/>
    <property type="molecule type" value="Genomic_DNA"/>
</dbReference>
<dbReference type="InterPro" id="IPR009056">
    <property type="entry name" value="Cyt_c-like_dom"/>
</dbReference>
<keyword evidence="3 4" id="KW-0408">Iron</keyword>
<gene>
    <name evidence="7" type="primary">ccoO</name>
    <name evidence="7" type="ORF">J7561_05050</name>
</gene>
<keyword evidence="2 4" id="KW-0479">Metal-binding</keyword>
<comment type="caution">
    <text evidence="7">The sequence shown here is derived from an EMBL/GenBank/DDBJ whole genome shotgun (WGS) entry which is preliminary data.</text>
</comment>
<dbReference type="Proteomes" id="UP000680020">
    <property type="component" value="Unassembled WGS sequence"/>
</dbReference>
<dbReference type="InterPro" id="IPR003468">
    <property type="entry name" value="Cyt_c_oxidase_monohaem-su/FixO"/>
</dbReference>
<keyword evidence="5" id="KW-0472">Membrane</keyword>
<dbReference type="RefSeq" id="WP_026165734.1">
    <property type="nucleotide sequence ID" value="NZ_CP115969.1"/>
</dbReference>
<dbReference type="PROSITE" id="PS51007">
    <property type="entry name" value="CYTC"/>
    <property type="match status" value="1"/>
</dbReference>
<keyword evidence="5" id="KW-1133">Transmembrane helix</keyword>
<protein>
    <submittedName>
        <fullName evidence="7">Cytochrome-c oxidase, cbb3-type subunit II</fullName>
    </submittedName>
</protein>
<evidence type="ECO:0000256" key="4">
    <source>
        <dbReference type="PROSITE-ProRule" id="PRU00433"/>
    </source>
</evidence>
<dbReference type="SUPFAM" id="SSF46626">
    <property type="entry name" value="Cytochrome c"/>
    <property type="match status" value="1"/>
</dbReference>
<dbReference type="Pfam" id="PF02433">
    <property type="entry name" value="FixO"/>
    <property type="match status" value="2"/>
</dbReference>
<keyword evidence="1 4" id="KW-0349">Heme</keyword>
<organism evidence="7 8">
    <name type="scientific">Wohlfahrtiimonas chitiniclastica</name>
    <dbReference type="NCBI Taxonomy" id="400946"/>
    <lineage>
        <taxon>Bacteria</taxon>
        <taxon>Pseudomonadati</taxon>
        <taxon>Pseudomonadota</taxon>
        <taxon>Gammaproteobacteria</taxon>
        <taxon>Cardiobacteriales</taxon>
        <taxon>Ignatzschineriaceae</taxon>
        <taxon>Wohlfahrtiimonas</taxon>
    </lineage>
</organism>
<feature type="transmembrane region" description="Helical" evidence="5">
    <location>
        <begin position="12"/>
        <end position="34"/>
    </location>
</feature>
<keyword evidence="5" id="KW-0812">Transmembrane</keyword>
<name>A0AB35BY04_9GAMM</name>
<evidence type="ECO:0000256" key="5">
    <source>
        <dbReference type="SAM" id="Phobius"/>
    </source>
</evidence>
<evidence type="ECO:0000313" key="8">
    <source>
        <dbReference type="Proteomes" id="UP000680020"/>
    </source>
</evidence>
<dbReference type="AlphaFoldDB" id="A0AB35BY04"/>
<dbReference type="InterPro" id="IPR036909">
    <property type="entry name" value="Cyt_c-like_dom_sf"/>
</dbReference>
<dbReference type="NCBIfam" id="NF011055">
    <property type="entry name" value="PRK14487.1"/>
    <property type="match status" value="1"/>
</dbReference>
<evidence type="ECO:0000256" key="2">
    <source>
        <dbReference type="ARBA" id="ARBA00022723"/>
    </source>
</evidence>
<dbReference type="NCBIfam" id="TIGR00781">
    <property type="entry name" value="ccoO"/>
    <property type="match status" value="1"/>
</dbReference>
<dbReference type="Gene3D" id="1.10.760.10">
    <property type="entry name" value="Cytochrome c-like domain"/>
    <property type="match status" value="1"/>
</dbReference>
<dbReference type="Gene3D" id="6.10.250.2250">
    <property type="match status" value="1"/>
</dbReference>
<dbReference type="GO" id="GO:0020037">
    <property type="term" value="F:heme binding"/>
    <property type="evidence" value="ECO:0007669"/>
    <property type="project" value="InterPro"/>
</dbReference>
<evidence type="ECO:0000313" key="7">
    <source>
        <dbReference type="EMBL" id="MBS7824569.1"/>
    </source>
</evidence>
<proteinExistence type="predicted"/>